<comment type="caution">
    <text evidence="2">The sequence shown here is derived from an EMBL/GenBank/DDBJ whole genome shotgun (WGS) entry which is preliminary data.</text>
</comment>
<evidence type="ECO:0000313" key="2">
    <source>
        <dbReference type="EMBL" id="GGI06056.1"/>
    </source>
</evidence>
<sequence length="68" mass="7217">MGSTLRTRGEGEAEQMMSEPAPGIAWTSAKGSFARPVAEHALALTLATLRHLPERARVDAIVDPVAGY</sequence>
<proteinExistence type="predicted"/>
<organism evidence="2 3">
    <name type="scientific">Isoptericola cucumis</name>
    <dbReference type="NCBI Taxonomy" id="1776856"/>
    <lineage>
        <taxon>Bacteria</taxon>
        <taxon>Bacillati</taxon>
        <taxon>Actinomycetota</taxon>
        <taxon>Actinomycetes</taxon>
        <taxon>Micrococcales</taxon>
        <taxon>Promicromonosporaceae</taxon>
        <taxon>Isoptericola</taxon>
    </lineage>
</organism>
<evidence type="ECO:0000256" key="1">
    <source>
        <dbReference type="SAM" id="MobiDB-lite"/>
    </source>
</evidence>
<reference evidence="3" key="1">
    <citation type="journal article" date="2019" name="Int. J. Syst. Evol. Microbiol.">
        <title>The Global Catalogue of Microorganisms (GCM) 10K type strain sequencing project: providing services to taxonomists for standard genome sequencing and annotation.</title>
        <authorList>
            <consortium name="The Broad Institute Genomics Platform"/>
            <consortium name="The Broad Institute Genome Sequencing Center for Infectious Disease"/>
            <person name="Wu L."/>
            <person name="Ma J."/>
        </authorList>
    </citation>
    <scope>NUCLEOTIDE SEQUENCE [LARGE SCALE GENOMIC DNA]</scope>
    <source>
        <strain evidence="3">CCM 8653</strain>
    </source>
</reference>
<name>A0ABQ2B479_9MICO</name>
<dbReference type="EMBL" id="BMDG01000003">
    <property type="protein sequence ID" value="GGI06056.1"/>
    <property type="molecule type" value="Genomic_DNA"/>
</dbReference>
<dbReference type="Gene3D" id="3.40.50.720">
    <property type="entry name" value="NAD(P)-binding Rossmann-like Domain"/>
    <property type="match status" value="1"/>
</dbReference>
<keyword evidence="3" id="KW-1185">Reference proteome</keyword>
<feature type="region of interest" description="Disordered" evidence="1">
    <location>
        <begin position="1"/>
        <end position="22"/>
    </location>
</feature>
<accession>A0ABQ2B479</accession>
<gene>
    <name evidence="2" type="ORF">GCM10007368_09240</name>
</gene>
<dbReference type="Proteomes" id="UP000632535">
    <property type="component" value="Unassembled WGS sequence"/>
</dbReference>
<protein>
    <submittedName>
        <fullName evidence="2">Uncharacterized protein</fullName>
    </submittedName>
</protein>
<evidence type="ECO:0000313" key="3">
    <source>
        <dbReference type="Proteomes" id="UP000632535"/>
    </source>
</evidence>